<sequence length="102" mass="11428">NAYHRKIVDTDSRSLDTLTVHQLLRISRVQRHPITARLHGMDHMSTVHKVSSEFGSPAHLSQRVYLETKKAPDPRPSVFFPGILDNGTGCGTFARQSVIFCS</sequence>
<name>B4IRN3_DROPE</name>
<dbReference type="Proteomes" id="UP000008744">
    <property type="component" value="Unassembled WGS sequence"/>
</dbReference>
<reference evidence="1 2" key="1">
    <citation type="journal article" date="2007" name="Nature">
        <title>Evolution of genes and genomes on the Drosophila phylogeny.</title>
        <authorList>
            <consortium name="Drosophila 12 Genomes Consortium"/>
            <person name="Clark A.G."/>
            <person name="Eisen M.B."/>
            <person name="Smith D.R."/>
            <person name="Bergman C.M."/>
            <person name="Oliver B."/>
            <person name="Markow T.A."/>
            <person name="Kaufman T.C."/>
            <person name="Kellis M."/>
            <person name="Gelbart W."/>
            <person name="Iyer V.N."/>
            <person name="Pollard D.A."/>
            <person name="Sackton T.B."/>
            <person name="Larracuente A.M."/>
            <person name="Singh N.D."/>
            <person name="Abad J.P."/>
            <person name="Abt D.N."/>
            <person name="Adryan B."/>
            <person name="Aguade M."/>
            <person name="Akashi H."/>
            <person name="Anderson W.W."/>
            <person name="Aquadro C.F."/>
            <person name="Ardell D.H."/>
            <person name="Arguello R."/>
            <person name="Artieri C.G."/>
            <person name="Barbash D.A."/>
            <person name="Barker D."/>
            <person name="Barsanti P."/>
            <person name="Batterham P."/>
            <person name="Batzoglou S."/>
            <person name="Begun D."/>
            <person name="Bhutkar A."/>
            <person name="Blanco E."/>
            <person name="Bosak S.A."/>
            <person name="Bradley R.K."/>
            <person name="Brand A.D."/>
            <person name="Brent M.R."/>
            <person name="Brooks A.N."/>
            <person name="Brown R.H."/>
            <person name="Butlin R.K."/>
            <person name="Caggese C."/>
            <person name="Calvi B.R."/>
            <person name="Bernardo de Carvalho A."/>
            <person name="Caspi A."/>
            <person name="Castrezana S."/>
            <person name="Celniker S.E."/>
            <person name="Chang J.L."/>
            <person name="Chapple C."/>
            <person name="Chatterji S."/>
            <person name="Chinwalla A."/>
            <person name="Civetta A."/>
            <person name="Clifton S.W."/>
            <person name="Comeron J.M."/>
            <person name="Costello J.C."/>
            <person name="Coyne J.A."/>
            <person name="Daub J."/>
            <person name="David R.G."/>
            <person name="Delcher A.L."/>
            <person name="Delehaunty K."/>
            <person name="Do C.B."/>
            <person name="Ebling H."/>
            <person name="Edwards K."/>
            <person name="Eickbush T."/>
            <person name="Evans J.D."/>
            <person name="Filipski A."/>
            <person name="Findeiss S."/>
            <person name="Freyhult E."/>
            <person name="Fulton L."/>
            <person name="Fulton R."/>
            <person name="Garcia A.C."/>
            <person name="Gardiner A."/>
            <person name="Garfield D.A."/>
            <person name="Garvin B.E."/>
            <person name="Gibson G."/>
            <person name="Gilbert D."/>
            <person name="Gnerre S."/>
            <person name="Godfrey J."/>
            <person name="Good R."/>
            <person name="Gotea V."/>
            <person name="Gravely B."/>
            <person name="Greenberg A.J."/>
            <person name="Griffiths-Jones S."/>
            <person name="Gross S."/>
            <person name="Guigo R."/>
            <person name="Gustafson E.A."/>
            <person name="Haerty W."/>
            <person name="Hahn M.W."/>
            <person name="Halligan D.L."/>
            <person name="Halpern A.L."/>
            <person name="Halter G.M."/>
            <person name="Han M.V."/>
            <person name="Heger A."/>
            <person name="Hillier L."/>
            <person name="Hinrichs A.S."/>
            <person name="Holmes I."/>
            <person name="Hoskins R.A."/>
            <person name="Hubisz M.J."/>
            <person name="Hultmark D."/>
            <person name="Huntley M.A."/>
            <person name="Jaffe D.B."/>
            <person name="Jagadeeshan S."/>
            <person name="Jeck W.R."/>
            <person name="Johnson J."/>
            <person name="Jones C.D."/>
            <person name="Jordan W.C."/>
            <person name="Karpen G.H."/>
            <person name="Kataoka E."/>
            <person name="Keightley P.D."/>
            <person name="Kheradpour P."/>
            <person name="Kirkness E.F."/>
            <person name="Koerich L.B."/>
            <person name="Kristiansen K."/>
            <person name="Kudrna D."/>
            <person name="Kulathinal R.J."/>
            <person name="Kumar S."/>
            <person name="Kwok R."/>
            <person name="Lander E."/>
            <person name="Langley C.H."/>
            <person name="Lapoint R."/>
            <person name="Lazzaro B.P."/>
            <person name="Lee S.J."/>
            <person name="Levesque L."/>
            <person name="Li R."/>
            <person name="Lin C.F."/>
            <person name="Lin M.F."/>
            <person name="Lindblad-Toh K."/>
            <person name="Llopart A."/>
            <person name="Long M."/>
            <person name="Low L."/>
            <person name="Lozovsky E."/>
            <person name="Lu J."/>
            <person name="Luo M."/>
            <person name="Machado C.A."/>
            <person name="Makalowski W."/>
            <person name="Marzo M."/>
            <person name="Matsuda M."/>
            <person name="Matzkin L."/>
            <person name="McAllister B."/>
            <person name="McBride C.S."/>
            <person name="McKernan B."/>
            <person name="McKernan K."/>
            <person name="Mendez-Lago M."/>
            <person name="Minx P."/>
            <person name="Mollenhauer M.U."/>
            <person name="Montooth K."/>
            <person name="Mount S.M."/>
            <person name="Mu X."/>
            <person name="Myers E."/>
            <person name="Negre B."/>
            <person name="Newfeld S."/>
            <person name="Nielsen R."/>
            <person name="Noor M.A."/>
            <person name="O'Grady P."/>
            <person name="Pachter L."/>
            <person name="Papaceit M."/>
            <person name="Parisi M.J."/>
            <person name="Parisi M."/>
            <person name="Parts L."/>
            <person name="Pedersen J.S."/>
            <person name="Pesole G."/>
            <person name="Phillippy A.M."/>
            <person name="Ponting C.P."/>
            <person name="Pop M."/>
            <person name="Porcelli D."/>
            <person name="Powell J.R."/>
            <person name="Prohaska S."/>
            <person name="Pruitt K."/>
            <person name="Puig M."/>
            <person name="Quesneville H."/>
            <person name="Ram K.R."/>
            <person name="Rand D."/>
            <person name="Rasmussen M.D."/>
            <person name="Reed L.K."/>
            <person name="Reenan R."/>
            <person name="Reily A."/>
            <person name="Remington K.A."/>
            <person name="Rieger T.T."/>
            <person name="Ritchie M.G."/>
            <person name="Robin C."/>
            <person name="Rogers Y.H."/>
            <person name="Rohde C."/>
            <person name="Rozas J."/>
            <person name="Rubenfield M.J."/>
            <person name="Ruiz A."/>
            <person name="Russo S."/>
            <person name="Salzberg S.L."/>
            <person name="Sanchez-Gracia A."/>
            <person name="Saranga D.J."/>
            <person name="Sato H."/>
            <person name="Schaeffer S.W."/>
            <person name="Schatz M.C."/>
            <person name="Schlenke T."/>
            <person name="Schwartz R."/>
            <person name="Segarra C."/>
            <person name="Singh R.S."/>
            <person name="Sirot L."/>
            <person name="Sirota M."/>
            <person name="Sisneros N.B."/>
            <person name="Smith C.D."/>
            <person name="Smith T.F."/>
            <person name="Spieth J."/>
            <person name="Stage D.E."/>
            <person name="Stark A."/>
            <person name="Stephan W."/>
            <person name="Strausberg R.L."/>
            <person name="Strempel S."/>
            <person name="Sturgill D."/>
            <person name="Sutton G."/>
            <person name="Sutton G.G."/>
            <person name="Tao W."/>
            <person name="Teichmann S."/>
            <person name="Tobari Y.N."/>
            <person name="Tomimura Y."/>
            <person name="Tsolas J.M."/>
            <person name="Valente V.L."/>
            <person name="Venter E."/>
            <person name="Venter J.C."/>
            <person name="Vicario S."/>
            <person name="Vieira F.G."/>
            <person name="Vilella A.J."/>
            <person name="Villasante A."/>
            <person name="Walenz B."/>
            <person name="Wang J."/>
            <person name="Wasserman M."/>
            <person name="Watts T."/>
            <person name="Wilson D."/>
            <person name="Wilson R.K."/>
            <person name="Wing R.A."/>
            <person name="Wolfner M.F."/>
            <person name="Wong A."/>
            <person name="Wong G.K."/>
            <person name="Wu C.I."/>
            <person name="Wu G."/>
            <person name="Yamamoto D."/>
            <person name="Yang H.P."/>
            <person name="Yang S.P."/>
            <person name="Yorke J.A."/>
            <person name="Yoshida K."/>
            <person name="Zdobnov E."/>
            <person name="Zhang P."/>
            <person name="Zhang Y."/>
            <person name="Zimin A.V."/>
            <person name="Baldwin J."/>
            <person name="Abdouelleil A."/>
            <person name="Abdulkadir J."/>
            <person name="Abebe A."/>
            <person name="Abera B."/>
            <person name="Abreu J."/>
            <person name="Acer S.C."/>
            <person name="Aftuck L."/>
            <person name="Alexander A."/>
            <person name="An P."/>
            <person name="Anderson E."/>
            <person name="Anderson S."/>
            <person name="Arachi H."/>
            <person name="Azer M."/>
            <person name="Bachantsang P."/>
            <person name="Barry A."/>
            <person name="Bayul T."/>
            <person name="Berlin A."/>
            <person name="Bessette D."/>
            <person name="Bloom T."/>
            <person name="Blye J."/>
            <person name="Boguslavskiy L."/>
            <person name="Bonnet C."/>
            <person name="Boukhgalter B."/>
            <person name="Bourzgui I."/>
            <person name="Brown A."/>
            <person name="Cahill P."/>
            <person name="Channer S."/>
            <person name="Cheshatsang Y."/>
            <person name="Chuda L."/>
            <person name="Citroen M."/>
            <person name="Collymore A."/>
            <person name="Cooke P."/>
            <person name="Costello M."/>
            <person name="D'Aco K."/>
            <person name="Daza R."/>
            <person name="De Haan G."/>
            <person name="DeGray S."/>
            <person name="DeMaso C."/>
            <person name="Dhargay N."/>
            <person name="Dooley K."/>
            <person name="Dooley E."/>
            <person name="Doricent M."/>
            <person name="Dorje P."/>
            <person name="Dorjee K."/>
            <person name="Dupes A."/>
            <person name="Elong R."/>
            <person name="Falk J."/>
            <person name="Farina A."/>
            <person name="Faro S."/>
            <person name="Ferguson D."/>
            <person name="Fisher S."/>
            <person name="Foley C.D."/>
            <person name="Franke A."/>
            <person name="Friedrich D."/>
            <person name="Gadbois L."/>
            <person name="Gearin G."/>
            <person name="Gearin C.R."/>
            <person name="Giannoukos G."/>
            <person name="Goode T."/>
            <person name="Graham J."/>
            <person name="Grandbois E."/>
            <person name="Grewal S."/>
            <person name="Gyaltsen K."/>
            <person name="Hafez N."/>
            <person name="Hagos B."/>
            <person name="Hall J."/>
            <person name="Henson C."/>
            <person name="Hollinger A."/>
            <person name="Honan T."/>
            <person name="Huard M.D."/>
            <person name="Hughes L."/>
            <person name="Hurhula B."/>
            <person name="Husby M.E."/>
            <person name="Kamat A."/>
            <person name="Kanga B."/>
            <person name="Kashin S."/>
            <person name="Khazanovich D."/>
            <person name="Kisner P."/>
            <person name="Lance K."/>
            <person name="Lara M."/>
            <person name="Lee W."/>
            <person name="Lennon N."/>
            <person name="Letendre F."/>
            <person name="LeVine R."/>
            <person name="Lipovsky A."/>
            <person name="Liu X."/>
            <person name="Liu J."/>
            <person name="Liu S."/>
            <person name="Lokyitsang T."/>
            <person name="Lokyitsang Y."/>
            <person name="Lubonja R."/>
            <person name="Lui A."/>
            <person name="MacDonald P."/>
            <person name="Magnisalis V."/>
            <person name="Maru K."/>
            <person name="Matthews C."/>
            <person name="McCusker W."/>
            <person name="McDonough S."/>
            <person name="Mehta T."/>
            <person name="Meldrim J."/>
            <person name="Meneus L."/>
            <person name="Mihai O."/>
            <person name="Mihalev A."/>
            <person name="Mihova T."/>
            <person name="Mittelman R."/>
            <person name="Mlenga V."/>
            <person name="Montmayeur A."/>
            <person name="Mulrain L."/>
            <person name="Navidi A."/>
            <person name="Naylor J."/>
            <person name="Negash T."/>
            <person name="Nguyen T."/>
            <person name="Nguyen N."/>
            <person name="Nicol R."/>
            <person name="Norbu C."/>
            <person name="Norbu N."/>
            <person name="Novod N."/>
            <person name="O'Neill B."/>
            <person name="Osman S."/>
            <person name="Markiewicz E."/>
            <person name="Oyono O.L."/>
            <person name="Patti C."/>
            <person name="Phunkhang P."/>
            <person name="Pierre F."/>
            <person name="Priest M."/>
            <person name="Raghuraman S."/>
            <person name="Rege F."/>
            <person name="Reyes R."/>
            <person name="Rise C."/>
            <person name="Rogov P."/>
            <person name="Ross K."/>
            <person name="Ryan E."/>
            <person name="Settipalli S."/>
            <person name="Shea T."/>
            <person name="Sherpa N."/>
            <person name="Shi L."/>
            <person name="Shih D."/>
            <person name="Sparrow T."/>
            <person name="Spaulding J."/>
            <person name="Stalker J."/>
            <person name="Stange-Thomann N."/>
            <person name="Stavropoulos S."/>
            <person name="Stone C."/>
            <person name="Strader C."/>
            <person name="Tesfaye S."/>
            <person name="Thomson T."/>
            <person name="Thoulutsang Y."/>
            <person name="Thoulutsang D."/>
            <person name="Topham K."/>
            <person name="Topping I."/>
            <person name="Tsamla T."/>
            <person name="Vassiliev H."/>
            <person name="Vo A."/>
            <person name="Wangchuk T."/>
            <person name="Wangdi T."/>
            <person name="Weiand M."/>
            <person name="Wilkinson J."/>
            <person name="Wilson A."/>
            <person name="Yadav S."/>
            <person name="Young G."/>
            <person name="Yu Q."/>
            <person name="Zembek L."/>
            <person name="Zhong D."/>
            <person name="Zimmer A."/>
            <person name="Zwirko Z."/>
            <person name="Jaffe D.B."/>
            <person name="Alvarez P."/>
            <person name="Brockman W."/>
            <person name="Butler J."/>
            <person name="Chin C."/>
            <person name="Gnerre S."/>
            <person name="Grabherr M."/>
            <person name="Kleber M."/>
            <person name="Mauceli E."/>
            <person name="MacCallum I."/>
        </authorList>
    </citation>
    <scope>NUCLEOTIDE SEQUENCE [LARGE SCALE GENOMIC DNA]</scope>
    <source>
        <strain evidence="2">MSH-3 / Tucson 14011-0111.49</strain>
    </source>
</reference>
<proteinExistence type="predicted"/>
<evidence type="ECO:0000313" key="2">
    <source>
        <dbReference type="Proteomes" id="UP000008744"/>
    </source>
</evidence>
<dbReference type="AlphaFoldDB" id="B4IRN3"/>
<gene>
    <name evidence="1" type="primary">Dper\GL26983</name>
    <name evidence="1" type="ORF">Dper_GL26983</name>
</gene>
<organism evidence="2">
    <name type="scientific">Drosophila persimilis</name>
    <name type="common">Fruit fly</name>
    <dbReference type="NCBI Taxonomy" id="7234"/>
    <lineage>
        <taxon>Eukaryota</taxon>
        <taxon>Metazoa</taxon>
        <taxon>Ecdysozoa</taxon>
        <taxon>Arthropoda</taxon>
        <taxon>Hexapoda</taxon>
        <taxon>Insecta</taxon>
        <taxon>Pterygota</taxon>
        <taxon>Neoptera</taxon>
        <taxon>Endopterygota</taxon>
        <taxon>Diptera</taxon>
        <taxon>Brachycera</taxon>
        <taxon>Muscomorpha</taxon>
        <taxon>Ephydroidea</taxon>
        <taxon>Drosophilidae</taxon>
        <taxon>Drosophila</taxon>
        <taxon>Sophophora</taxon>
    </lineage>
</organism>
<feature type="non-terminal residue" evidence="1">
    <location>
        <position position="1"/>
    </location>
</feature>
<accession>B4IRN3</accession>
<dbReference type="EMBL" id="CH694914">
    <property type="protein sequence ID" value="EDW37861.1"/>
    <property type="molecule type" value="Genomic_DNA"/>
</dbReference>
<keyword evidence="2" id="KW-1185">Reference proteome</keyword>
<evidence type="ECO:0000313" key="1">
    <source>
        <dbReference type="EMBL" id="EDW37861.1"/>
    </source>
</evidence>
<dbReference type="HOGENOM" id="CLU_2284419_0_0_1"/>
<protein>
    <submittedName>
        <fullName evidence="1">GL26983</fullName>
    </submittedName>
</protein>